<keyword evidence="2" id="KW-1185">Reference proteome</keyword>
<sequence>MSRRVAITQIQRFGTLNKAYIRFLGGPCVRACGIHHTGFTTIRPTRCRANACKNRVSVIGTKVHSEKDWDIFELILRPLQSQRSLSTHPRRQILDQKRAHKGEFGPKKIKTITSDVTCTNGRRPEISKTMSFRFPSLSQSLGQMADHQRVGDRHAEFSTATPSCCDSRHRFTPVQLLAHAEFVACFTRPDP</sequence>
<reference evidence="1" key="2">
    <citation type="journal article" date="2020" name="Nat. Commun.">
        <title>Large-scale genome sequencing of mycorrhizal fungi provides insights into the early evolution of symbiotic traits.</title>
        <authorList>
            <person name="Miyauchi S."/>
            <person name="Kiss E."/>
            <person name="Kuo A."/>
            <person name="Drula E."/>
            <person name="Kohler A."/>
            <person name="Sanchez-Garcia M."/>
            <person name="Morin E."/>
            <person name="Andreopoulos B."/>
            <person name="Barry K.W."/>
            <person name="Bonito G."/>
            <person name="Buee M."/>
            <person name="Carver A."/>
            <person name="Chen C."/>
            <person name="Cichocki N."/>
            <person name="Clum A."/>
            <person name="Culley D."/>
            <person name="Crous P.W."/>
            <person name="Fauchery L."/>
            <person name="Girlanda M."/>
            <person name="Hayes R.D."/>
            <person name="Keri Z."/>
            <person name="LaButti K."/>
            <person name="Lipzen A."/>
            <person name="Lombard V."/>
            <person name="Magnuson J."/>
            <person name="Maillard F."/>
            <person name="Murat C."/>
            <person name="Nolan M."/>
            <person name="Ohm R.A."/>
            <person name="Pangilinan J."/>
            <person name="Pereira M.F."/>
            <person name="Perotto S."/>
            <person name="Peter M."/>
            <person name="Pfister S."/>
            <person name="Riley R."/>
            <person name="Sitrit Y."/>
            <person name="Stielow J.B."/>
            <person name="Szollosi G."/>
            <person name="Zifcakova L."/>
            <person name="Stursova M."/>
            <person name="Spatafora J.W."/>
            <person name="Tedersoo L."/>
            <person name="Vaario L.M."/>
            <person name="Yamada A."/>
            <person name="Yan M."/>
            <person name="Wang P."/>
            <person name="Xu J."/>
            <person name="Bruns T."/>
            <person name="Baldrian P."/>
            <person name="Vilgalys R."/>
            <person name="Dunand C."/>
            <person name="Henrissat B."/>
            <person name="Grigoriev I.V."/>
            <person name="Hibbett D."/>
            <person name="Nagy L.G."/>
            <person name="Martin F.M."/>
        </authorList>
    </citation>
    <scope>NUCLEOTIDE SEQUENCE</scope>
    <source>
        <strain evidence="1">P2</strain>
    </source>
</reference>
<accession>A0ACB6YZL6</accession>
<comment type="caution">
    <text evidence="1">The sequence shown here is derived from an EMBL/GenBank/DDBJ whole genome shotgun (WGS) entry which is preliminary data.</text>
</comment>
<evidence type="ECO:0000313" key="2">
    <source>
        <dbReference type="Proteomes" id="UP000886501"/>
    </source>
</evidence>
<proteinExistence type="predicted"/>
<dbReference type="EMBL" id="MU118437">
    <property type="protein sequence ID" value="KAF9642518.1"/>
    <property type="molecule type" value="Genomic_DNA"/>
</dbReference>
<gene>
    <name evidence="1" type="ORF">BDM02DRAFT_2063512</name>
</gene>
<reference evidence="1" key="1">
    <citation type="submission" date="2019-10" db="EMBL/GenBank/DDBJ databases">
        <authorList>
            <consortium name="DOE Joint Genome Institute"/>
            <person name="Kuo A."/>
            <person name="Miyauchi S."/>
            <person name="Kiss E."/>
            <person name="Drula E."/>
            <person name="Kohler A."/>
            <person name="Sanchez-Garcia M."/>
            <person name="Andreopoulos B."/>
            <person name="Barry K.W."/>
            <person name="Bonito G."/>
            <person name="Buee M."/>
            <person name="Carver A."/>
            <person name="Chen C."/>
            <person name="Cichocki N."/>
            <person name="Clum A."/>
            <person name="Culley D."/>
            <person name="Crous P.W."/>
            <person name="Fauchery L."/>
            <person name="Girlanda M."/>
            <person name="Hayes R."/>
            <person name="Keri Z."/>
            <person name="Labutti K."/>
            <person name="Lipzen A."/>
            <person name="Lombard V."/>
            <person name="Magnuson J."/>
            <person name="Maillard F."/>
            <person name="Morin E."/>
            <person name="Murat C."/>
            <person name="Nolan M."/>
            <person name="Ohm R."/>
            <person name="Pangilinan J."/>
            <person name="Pereira M."/>
            <person name="Perotto S."/>
            <person name="Peter M."/>
            <person name="Riley R."/>
            <person name="Sitrit Y."/>
            <person name="Stielow B."/>
            <person name="Szollosi G."/>
            <person name="Zifcakova L."/>
            <person name="Stursova M."/>
            <person name="Spatafora J.W."/>
            <person name="Tedersoo L."/>
            <person name="Vaario L.-M."/>
            <person name="Yamada A."/>
            <person name="Yan M."/>
            <person name="Wang P."/>
            <person name="Xu J."/>
            <person name="Bruns T."/>
            <person name="Baldrian P."/>
            <person name="Vilgalys R."/>
            <person name="Henrissat B."/>
            <person name="Grigoriev I.V."/>
            <person name="Hibbett D."/>
            <person name="Nagy L.G."/>
            <person name="Martin F.M."/>
        </authorList>
    </citation>
    <scope>NUCLEOTIDE SEQUENCE</scope>
    <source>
        <strain evidence="1">P2</strain>
    </source>
</reference>
<evidence type="ECO:0000313" key="1">
    <source>
        <dbReference type="EMBL" id="KAF9642518.1"/>
    </source>
</evidence>
<protein>
    <submittedName>
        <fullName evidence="1">Uncharacterized protein</fullName>
    </submittedName>
</protein>
<dbReference type="Proteomes" id="UP000886501">
    <property type="component" value="Unassembled WGS sequence"/>
</dbReference>
<name>A0ACB6YZL6_THEGA</name>
<organism evidence="1 2">
    <name type="scientific">Thelephora ganbajun</name>
    <name type="common">Ganba fungus</name>
    <dbReference type="NCBI Taxonomy" id="370292"/>
    <lineage>
        <taxon>Eukaryota</taxon>
        <taxon>Fungi</taxon>
        <taxon>Dikarya</taxon>
        <taxon>Basidiomycota</taxon>
        <taxon>Agaricomycotina</taxon>
        <taxon>Agaricomycetes</taxon>
        <taxon>Thelephorales</taxon>
        <taxon>Thelephoraceae</taxon>
        <taxon>Thelephora</taxon>
    </lineage>
</organism>